<dbReference type="PANTHER" id="PTHR33936">
    <property type="entry name" value="PROTEIN CBG17840"/>
    <property type="match status" value="1"/>
</dbReference>
<dbReference type="EMBL" id="JOJR01000163">
    <property type="protein sequence ID" value="RCN43277.1"/>
    <property type="molecule type" value="Genomic_DNA"/>
</dbReference>
<reference evidence="2 3" key="1">
    <citation type="submission" date="2014-10" db="EMBL/GenBank/DDBJ databases">
        <title>Draft genome of the hookworm Ancylostoma caninum.</title>
        <authorList>
            <person name="Mitreva M."/>
        </authorList>
    </citation>
    <scope>NUCLEOTIDE SEQUENCE [LARGE SCALE GENOMIC DNA]</scope>
    <source>
        <strain evidence="2 3">Baltimore</strain>
    </source>
</reference>
<feature type="domain" description="C2H2-type" evidence="1">
    <location>
        <begin position="62"/>
        <end position="85"/>
    </location>
</feature>
<dbReference type="AlphaFoldDB" id="A0A368GK79"/>
<comment type="caution">
    <text evidence="2">The sequence shown here is derived from an EMBL/GenBank/DDBJ whole genome shotgun (WGS) entry which is preliminary data.</text>
</comment>
<protein>
    <submittedName>
        <fullName evidence="2">Zinc finger, C2H2 type</fullName>
    </submittedName>
</protein>
<name>A0A368GK79_ANCCA</name>
<evidence type="ECO:0000259" key="1">
    <source>
        <dbReference type="SMART" id="SM00355"/>
    </source>
</evidence>
<dbReference type="STRING" id="29170.A0A368GK79"/>
<dbReference type="OrthoDB" id="6777076at2759"/>
<gene>
    <name evidence="2" type="ORF">ANCCAN_10740</name>
</gene>
<accession>A0A368GK79</accession>
<dbReference type="PANTHER" id="PTHR33936:SF24">
    <property type="entry name" value="C2H2-TYPE DOMAIN-CONTAINING PROTEIN"/>
    <property type="match status" value="1"/>
</dbReference>
<evidence type="ECO:0000313" key="3">
    <source>
        <dbReference type="Proteomes" id="UP000252519"/>
    </source>
</evidence>
<keyword evidence="3" id="KW-1185">Reference proteome</keyword>
<dbReference type="InterPro" id="IPR013087">
    <property type="entry name" value="Znf_C2H2_type"/>
</dbReference>
<dbReference type="InterPro" id="IPR052797">
    <property type="entry name" value="RegFact_GeneExpr_CellDeath"/>
</dbReference>
<organism evidence="2 3">
    <name type="scientific">Ancylostoma caninum</name>
    <name type="common">Dog hookworm</name>
    <dbReference type="NCBI Taxonomy" id="29170"/>
    <lineage>
        <taxon>Eukaryota</taxon>
        <taxon>Metazoa</taxon>
        <taxon>Ecdysozoa</taxon>
        <taxon>Nematoda</taxon>
        <taxon>Chromadorea</taxon>
        <taxon>Rhabditida</taxon>
        <taxon>Rhabditina</taxon>
        <taxon>Rhabditomorpha</taxon>
        <taxon>Strongyloidea</taxon>
        <taxon>Ancylostomatidae</taxon>
        <taxon>Ancylostomatinae</taxon>
        <taxon>Ancylostoma</taxon>
    </lineage>
</organism>
<evidence type="ECO:0000313" key="2">
    <source>
        <dbReference type="EMBL" id="RCN43277.1"/>
    </source>
</evidence>
<sequence length="222" mass="24660">MKHLKTTHGDAGAEEARKMVTKVIPCTVEGCNYRGTNEETLKRHIRQKHQATVSQENEVLQWCCPVCDTGVANQAALNQHCLAQHEKPGCSVKTEVFLSEAEFEVWRYEVARAYATKWRSIGCSTAKDHVIKHYVCHRSGIARRKGEGLRGARTSKVVTIYCTSFVKAQISCDGTVTARFCLEHIGHAVTASALTLSDGDKRAIGLSEVWNRMQTRTCLGPL</sequence>
<proteinExistence type="predicted"/>
<dbReference type="Proteomes" id="UP000252519">
    <property type="component" value="Unassembled WGS sequence"/>
</dbReference>
<dbReference type="Gene3D" id="3.30.160.60">
    <property type="entry name" value="Classic Zinc Finger"/>
    <property type="match status" value="1"/>
</dbReference>
<dbReference type="SMART" id="SM00355">
    <property type="entry name" value="ZnF_C2H2"/>
    <property type="match status" value="2"/>
</dbReference>
<feature type="domain" description="C2H2-type" evidence="1">
    <location>
        <begin position="24"/>
        <end position="49"/>
    </location>
</feature>